<dbReference type="EMBL" id="JYDH01000725">
    <property type="protein sequence ID" value="KRY25792.1"/>
    <property type="molecule type" value="Genomic_DNA"/>
</dbReference>
<evidence type="ECO:0000313" key="4">
    <source>
        <dbReference type="EMBL" id="KRY25792.1"/>
    </source>
</evidence>
<protein>
    <submittedName>
        <fullName evidence="5">Uncharacterized protein</fullName>
    </submittedName>
</protein>
<evidence type="ECO:0000313" key="2">
    <source>
        <dbReference type="EMBL" id="KRY25686.1"/>
    </source>
</evidence>
<gene>
    <name evidence="2" type="ORF">T01_10963</name>
    <name evidence="4" type="ORF">T01_11369</name>
    <name evidence="1" type="ORF">T01_11843</name>
    <name evidence="3" type="ORF">T01_1808</name>
    <name evidence="5" type="ORF">T01_2393</name>
</gene>
<accession>A0A0V1AUR1</accession>
<evidence type="ECO:0000313" key="1">
    <source>
        <dbReference type="EMBL" id="KRY24978.1"/>
    </source>
</evidence>
<dbReference type="Proteomes" id="UP000054776">
    <property type="component" value="Unassembled WGS sequence"/>
</dbReference>
<dbReference type="EMBL" id="JYDH01000789">
    <property type="protein sequence ID" value="KRY25686.1"/>
    <property type="molecule type" value="Genomic_DNA"/>
</dbReference>
<sequence length="31" mass="3647">MWLADSNPSPHDYWVGIALLDSHLYEIFRIS</sequence>
<reference evidence="5 6" key="1">
    <citation type="submission" date="2015-01" db="EMBL/GenBank/DDBJ databases">
        <title>Evolution of Trichinella species and genotypes.</title>
        <authorList>
            <person name="Korhonen P.K."/>
            <person name="Edoardo P."/>
            <person name="Giuseppe L.R."/>
            <person name="Gasser R.B."/>
        </authorList>
    </citation>
    <scope>NUCLEOTIDE SEQUENCE [LARGE SCALE GENOMIC DNA]</scope>
    <source>
        <strain evidence="5">ISS3</strain>
    </source>
</reference>
<keyword evidence="6" id="KW-1185">Reference proteome</keyword>
<dbReference type="InParanoid" id="A0A0V1AUR1"/>
<dbReference type="EMBL" id="JYDH01001274">
    <property type="protein sequence ID" value="KRY24978.1"/>
    <property type="molecule type" value="Genomic_DNA"/>
</dbReference>
<dbReference type="AlphaFoldDB" id="A0A0V1AUR1"/>
<dbReference type="EMBL" id="JYDH01000733">
    <property type="protein sequence ID" value="KRY25775.1"/>
    <property type="molecule type" value="Genomic_DNA"/>
</dbReference>
<comment type="caution">
    <text evidence="5">The sequence shown here is derived from an EMBL/GenBank/DDBJ whole genome shotgun (WGS) entry which is preliminary data.</text>
</comment>
<name>A0A0V1AUR1_TRISP</name>
<organism evidence="5 6">
    <name type="scientific">Trichinella spiralis</name>
    <name type="common">Trichina worm</name>
    <dbReference type="NCBI Taxonomy" id="6334"/>
    <lineage>
        <taxon>Eukaryota</taxon>
        <taxon>Metazoa</taxon>
        <taxon>Ecdysozoa</taxon>
        <taxon>Nematoda</taxon>
        <taxon>Enoplea</taxon>
        <taxon>Dorylaimia</taxon>
        <taxon>Trichinellida</taxon>
        <taxon>Trichinellidae</taxon>
        <taxon>Trichinella</taxon>
    </lineage>
</organism>
<dbReference type="EMBL" id="JYDH01000223">
    <property type="protein sequence ID" value="KRY28028.1"/>
    <property type="molecule type" value="Genomic_DNA"/>
</dbReference>
<proteinExistence type="predicted"/>
<evidence type="ECO:0000313" key="3">
    <source>
        <dbReference type="EMBL" id="KRY25775.1"/>
    </source>
</evidence>
<evidence type="ECO:0000313" key="5">
    <source>
        <dbReference type="EMBL" id="KRY28028.1"/>
    </source>
</evidence>
<evidence type="ECO:0000313" key="6">
    <source>
        <dbReference type="Proteomes" id="UP000054776"/>
    </source>
</evidence>